<protein>
    <submittedName>
        <fullName evidence="1">YdeI/OmpD-associated family protein</fullName>
    </submittedName>
</protein>
<sequence>MKKEEKEIESFCPASQEEWRAWLAENHSSKQSVWLVYHKIKSGVPSISWNQAVDEALCFGWIDSTARSIDDKTFMQFFCRRKPNSVWSKINKAKVERLIKEGLMTTAGFDSIEKAKQNGSWIILDKVEELKIPKDLTAAFKVHRGSRPFFLSLSKSVQKSILQWLVLAKKPETRQKRINEIATLAGQKLKPVQFR</sequence>
<accession>A0A7G9QFR2</accession>
<evidence type="ECO:0000313" key="1">
    <source>
        <dbReference type="EMBL" id="QNN42187.1"/>
    </source>
</evidence>
<dbReference type="AlphaFoldDB" id="A0A7G9QFR2"/>
<gene>
    <name evidence="1" type="ORF">H9L23_24370</name>
</gene>
<proteinExistence type="predicted"/>
<dbReference type="KEGG" id="proe:H9L23_24370"/>
<dbReference type="EMBL" id="CP060723">
    <property type="protein sequence ID" value="QNN42187.1"/>
    <property type="molecule type" value="Genomic_DNA"/>
</dbReference>
<dbReference type="RefSeq" id="WP_187592734.1">
    <property type="nucleotide sequence ID" value="NZ_CP060723.1"/>
</dbReference>
<reference evidence="1 2" key="1">
    <citation type="submission" date="2020-08" db="EMBL/GenBank/DDBJ databases">
        <title>Genome sequence of Pedobacter roseus KACC 11594T.</title>
        <authorList>
            <person name="Hyun D.-W."/>
            <person name="Bae J.-W."/>
        </authorList>
    </citation>
    <scope>NUCLEOTIDE SEQUENCE [LARGE SCALE GENOMIC DNA]</scope>
    <source>
        <strain evidence="1 2">KACC 11594</strain>
    </source>
</reference>
<dbReference type="Proteomes" id="UP000515806">
    <property type="component" value="Chromosome"/>
</dbReference>
<keyword evidence="2" id="KW-1185">Reference proteome</keyword>
<evidence type="ECO:0000313" key="2">
    <source>
        <dbReference type="Proteomes" id="UP000515806"/>
    </source>
</evidence>
<name>A0A7G9QFR2_9SPHI</name>
<dbReference type="Pfam" id="PF13376">
    <property type="entry name" value="OmdA"/>
    <property type="match status" value="1"/>
</dbReference>
<organism evidence="1 2">
    <name type="scientific">Pedobacter roseus</name>
    <dbReference type="NCBI Taxonomy" id="336820"/>
    <lineage>
        <taxon>Bacteria</taxon>
        <taxon>Pseudomonadati</taxon>
        <taxon>Bacteroidota</taxon>
        <taxon>Sphingobacteriia</taxon>
        <taxon>Sphingobacteriales</taxon>
        <taxon>Sphingobacteriaceae</taxon>
        <taxon>Pedobacter</taxon>
    </lineage>
</organism>